<keyword evidence="7" id="KW-0175">Coiled coil</keyword>
<dbReference type="GO" id="GO:0046983">
    <property type="term" value="F:protein dimerization activity"/>
    <property type="evidence" value="ECO:0007669"/>
    <property type="project" value="InterPro"/>
</dbReference>
<evidence type="ECO:0000256" key="4">
    <source>
        <dbReference type="ARBA" id="ARBA00023159"/>
    </source>
</evidence>
<dbReference type="AlphaFoldDB" id="A0A5J9TUS8"/>
<feature type="region of interest" description="Disordered" evidence="8">
    <location>
        <begin position="1"/>
        <end position="24"/>
    </location>
</feature>
<dbReference type="Pfam" id="PF14215">
    <property type="entry name" value="bHLH-MYC_N"/>
    <property type="match status" value="1"/>
</dbReference>
<organism evidence="10 11">
    <name type="scientific">Eragrostis curvula</name>
    <name type="common">weeping love grass</name>
    <dbReference type="NCBI Taxonomy" id="38414"/>
    <lineage>
        <taxon>Eukaryota</taxon>
        <taxon>Viridiplantae</taxon>
        <taxon>Streptophyta</taxon>
        <taxon>Embryophyta</taxon>
        <taxon>Tracheophyta</taxon>
        <taxon>Spermatophyta</taxon>
        <taxon>Magnoliopsida</taxon>
        <taxon>Liliopsida</taxon>
        <taxon>Poales</taxon>
        <taxon>Poaceae</taxon>
        <taxon>PACMAD clade</taxon>
        <taxon>Chloridoideae</taxon>
        <taxon>Eragrostideae</taxon>
        <taxon>Eragrostidinae</taxon>
        <taxon>Eragrostis</taxon>
    </lineage>
</organism>
<dbReference type="Pfam" id="PF00010">
    <property type="entry name" value="HLH"/>
    <property type="match status" value="1"/>
</dbReference>
<evidence type="ECO:0000256" key="5">
    <source>
        <dbReference type="ARBA" id="ARBA00023163"/>
    </source>
</evidence>
<reference evidence="10 11" key="1">
    <citation type="journal article" date="2019" name="Sci. Rep.">
        <title>A high-quality genome of Eragrostis curvula grass provides insights into Poaceae evolution and supports new strategies to enhance forage quality.</title>
        <authorList>
            <person name="Carballo J."/>
            <person name="Santos B.A.C.M."/>
            <person name="Zappacosta D."/>
            <person name="Garbus I."/>
            <person name="Selva J.P."/>
            <person name="Gallo C.A."/>
            <person name="Diaz A."/>
            <person name="Albertini E."/>
            <person name="Caccamo M."/>
            <person name="Echenique V."/>
        </authorList>
    </citation>
    <scope>NUCLEOTIDE SEQUENCE [LARGE SCALE GENOMIC DNA]</scope>
    <source>
        <strain evidence="11">cv. Victoria</strain>
        <tissue evidence="10">Leaf</tissue>
    </source>
</reference>
<dbReference type="PROSITE" id="PS50888">
    <property type="entry name" value="BHLH"/>
    <property type="match status" value="1"/>
</dbReference>
<dbReference type="Proteomes" id="UP000324897">
    <property type="component" value="Unassembled WGS sequence"/>
</dbReference>
<evidence type="ECO:0000256" key="1">
    <source>
        <dbReference type="ARBA" id="ARBA00004123"/>
    </source>
</evidence>
<feature type="compositionally biased region" description="Low complexity" evidence="8">
    <location>
        <begin position="1"/>
        <end position="11"/>
    </location>
</feature>
<dbReference type="SUPFAM" id="SSF47459">
    <property type="entry name" value="HLH, helix-loop-helix DNA-binding domain"/>
    <property type="match status" value="1"/>
</dbReference>
<protein>
    <recommendedName>
        <fullName evidence="9">BHLH domain-containing protein</fullName>
    </recommendedName>
</protein>
<dbReference type="PANTHER" id="PTHR46266">
    <property type="entry name" value="TRANSCRIPTION FACTOR TT8"/>
    <property type="match status" value="1"/>
</dbReference>
<feature type="coiled-coil region" evidence="7">
    <location>
        <begin position="353"/>
        <end position="380"/>
    </location>
</feature>
<accession>A0A5J9TUS8</accession>
<evidence type="ECO:0000256" key="2">
    <source>
        <dbReference type="ARBA" id="ARBA00005510"/>
    </source>
</evidence>
<keyword evidence="3" id="KW-0805">Transcription regulation</keyword>
<dbReference type="OrthoDB" id="690068at2759"/>
<evidence type="ECO:0000256" key="8">
    <source>
        <dbReference type="SAM" id="MobiDB-lite"/>
    </source>
</evidence>
<evidence type="ECO:0000256" key="6">
    <source>
        <dbReference type="ARBA" id="ARBA00023242"/>
    </source>
</evidence>
<dbReference type="EMBL" id="RWGY01000031">
    <property type="protein sequence ID" value="TVU14927.1"/>
    <property type="molecule type" value="Genomic_DNA"/>
</dbReference>
<evidence type="ECO:0000256" key="7">
    <source>
        <dbReference type="SAM" id="Coils"/>
    </source>
</evidence>
<comment type="caution">
    <text evidence="10">The sequence shown here is derived from an EMBL/GenBank/DDBJ whole genome shotgun (WGS) entry which is preliminary data.</text>
</comment>
<dbReference type="Gramene" id="TVU14927">
    <property type="protein sequence ID" value="TVU14927"/>
    <property type="gene ID" value="EJB05_38424"/>
</dbReference>
<sequence length="508" mass="57500">PHELASMAMAPSAPPVVQEEPPPGKQLRNQLAAAVRSINWSYAIFWSISNSHPRVLTWKDGFYHGEVKTRKIANSMELTVDQLVLQRSEQLRELYESLLSGACDHRAERPGISLWPEDLGDMEWYYVVCMTYAFRPGQGCYFQVPEDSDLLNSATTSFNELKFRRCMANSLANQTRETNNIIVPDDLDQNATETITADGHELGEFDCLFNANHDQITAAVDDFYGLWEELLDVQTLHDTNLITEAAPEAKDAATSSISGDSSRVTHFINWTRSESDELVVPVIEEPQKLLKKVVAAGAWMNNTVESTARTTHERGIKNHVMSERRRREKLNEMYSVLKSLVPTIHRTDKASILAETIAYLKELEQKVKELESRRESISSPDDKRPACHENEITGKRVPARIKRKKGRNDMEMEHHWFFSKDGPSNVNVTVIGMEVLLKVQCQWKDLLMTHVFDTIKSLDLDVLSVEASTPNHVMGLKIRARSVSPNPFQPGIISEALQRAITNNSRDS</sequence>
<feature type="non-terminal residue" evidence="10">
    <location>
        <position position="1"/>
    </location>
</feature>
<keyword evidence="4" id="KW-0010">Activator</keyword>
<comment type="subcellular location">
    <subcellularLocation>
        <location evidence="1">Nucleus</location>
    </subcellularLocation>
</comment>
<evidence type="ECO:0000313" key="10">
    <source>
        <dbReference type="EMBL" id="TVU14927.1"/>
    </source>
</evidence>
<proteinExistence type="inferred from homology"/>
<feature type="domain" description="BHLH" evidence="9">
    <location>
        <begin position="314"/>
        <end position="363"/>
    </location>
</feature>
<dbReference type="Pfam" id="PF22754">
    <property type="entry name" value="bHLH-TF_ACT-like_plant"/>
    <property type="match status" value="1"/>
</dbReference>
<keyword evidence="6" id="KW-0539">Nucleus</keyword>
<dbReference type="InterPro" id="IPR054502">
    <property type="entry name" value="bHLH-TF_ACT-like_plant"/>
</dbReference>
<dbReference type="SMART" id="SM00353">
    <property type="entry name" value="HLH"/>
    <property type="match status" value="1"/>
</dbReference>
<keyword evidence="5" id="KW-0804">Transcription</keyword>
<dbReference type="Gene3D" id="4.10.280.10">
    <property type="entry name" value="Helix-loop-helix DNA-binding domain"/>
    <property type="match status" value="1"/>
</dbReference>
<evidence type="ECO:0000313" key="11">
    <source>
        <dbReference type="Proteomes" id="UP000324897"/>
    </source>
</evidence>
<dbReference type="GO" id="GO:0005634">
    <property type="term" value="C:nucleus"/>
    <property type="evidence" value="ECO:0007669"/>
    <property type="project" value="UniProtKB-SubCell"/>
</dbReference>
<evidence type="ECO:0000259" key="9">
    <source>
        <dbReference type="PROSITE" id="PS50888"/>
    </source>
</evidence>
<dbReference type="InterPro" id="IPR025610">
    <property type="entry name" value="MYC/MYB_N"/>
</dbReference>
<dbReference type="InterPro" id="IPR011598">
    <property type="entry name" value="bHLH_dom"/>
</dbReference>
<comment type="similarity">
    <text evidence="2">Belongs to the bHLH protein family.</text>
</comment>
<evidence type="ECO:0000256" key="3">
    <source>
        <dbReference type="ARBA" id="ARBA00023015"/>
    </source>
</evidence>
<dbReference type="PANTHER" id="PTHR46266:SF3">
    <property type="entry name" value="TRANSCRIPTION FACTOR EGL1"/>
    <property type="match status" value="1"/>
</dbReference>
<name>A0A5J9TUS8_9POAL</name>
<dbReference type="InterPro" id="IPR036638">
    <property type="entry name" value="HLH_DNA-bd_sf"/>
</dbReference>
<gene>
    <name evidence="10" type="ORF">EJB05_38424</name>
</gene>
<keyword evidence="11" id="KW-1185">Reference proteome</keyword>